<dbReference type="Gene3D" id="3.80.10.10">
    <property type="entry name" value="Ribonuclease Inhibitor"/>
    <property type="match status" value="1"/>
</dbReference>
<dbReference type="InterPro" id="IPR001810">
    <property type="entry name" value="F-box_dom"/>
</dbReference>
<gene>
    <name evidence="2" type="ORF">QJS04_geneDACA001719</name>
</gene>
<dbReference type="PROSITE" id="PS50181">
    <property type="entry name" value="FBOX"/>
    <property type="match status" value="1"/>
</dbReference>
<dbReference type="PANTHER" id="PTHR31639:SF256">
    <property type="entry name" value="OS07G0242900 PROTEIN"/>
    <property type="match status" value="1"/>
</dbReference>
<reference evidence="2" key="2">
    <citation type="submission" date="2023-06" db="EMBL/GenBank/DDBJ databases">
        <authorList>
            <person name="Ma L."/>
            <person name="Liu K.-W."/>
            <person name="Li Z."/>
            <person name="Hsiao Y.-Y."/>
            <person name="Qi Y."/>
            <person name="Fu T."/>
            <person name="Tang G."/>
            <person name="Zhang D."/>
            <person name="Sun W.-H."/>
            <person name="Liu D.-K."/>
            <person name="Li Y."/>
            <person name="Chen G.-Z."/>
            <person name="Liu X.-D."/>
            <person name="Liao X.-Y."/>
            <person name="Jiang Y.-T."/>
            <person name="Yu X."/>
            <person name="Hao Y."/>
            <person name="Huang J."/>
            <person name="Zhao X.-W."/>
            <person name="Ke S."/>
            <person name="Chen Y.-Y."/>
            <person name="Wu W.-L."/>
            <person name="Hsu J.-L."/>
            <person name="Lin Y.-F."/>
            <person name="Huang M.-D."/>
            <person name="Li C.-Y."/>
            <person name="Huang L."/>
            <person name="Wang Z.-W."/>
            <person name="Zhao X."/>
            <person name="Zhong W.-Y."/>
            <person name="Peng D.-H."/>
            <person name="Ahmad S."/>
            <person name="Lan S."/>
            <person name="Zhang J.-S."/>
            <person name="Tsai W.-C."/>
            <person name="Van De Peer Y."/>
            <person name="Liu Z.-J."/>
        </authorList>
    </citation>
    <scope>NUCLEOTIDE SEQUENCE</scope>
    <source>
        <strain evidence="2">SCP</strain>
        <tissue evidence="2">Leaves</tissue>
    </source>
</reference>
<accession>A0AAV9BEX6</accession>
<dbReference type="Pfam" id="PF24758">
    <property type="entry name" value="LRR_At5g56370"/>
    <property type="match status" value="1"/>
</dbReference>
<sequence>MEDRLSELPECLLHRILSFLPLEDQLKTSVLSRKWLNICSTNHILNLFTSCEAPRSQTTLARAVDRCLRLSTSSPPLAIRIDVHQQHHLDRWIRSASLRSVRDLGLRVCTICHGFGKRETLPESIYSCVSVTSLKLIGVAFLPPPPDFKGFPFLKKLHLRSVDISNEALRLILSMSPLLETVKMFGCRPSRGRTAVSEMYVIEGAPSLKHFACNIDPLMLRVRTSLSSMSLVLSSTTNMNGRAGTGCRAVSGLGFSRGSLMFRSSLSVLGSLRYF</sequence>
<reference evidence="2" key="1">
    <citation type="journal article" date="2023" name="Nat. Commun.">
        <title>Diploid and tetraploid genomes of Acorus and the evolution of monocots.</title>
        <authorList>
            <person name="Ma L."/>
            <person name="Liu K.W."/>
            <person name="Li Z."/>
            <person name="Hsiao Y.Y."/>
            <person name="Qi Y."/>
            <person name="Fu T."/>
            <person name="Tang G.D."/>
            <person name="Zhang D."/>
            <person name="Sun W.H."/>
            <person name="Liu D.K."/>
            <person name="Li Y."/>
            <person name="Chen G.Z."/>
            <person name="Liu X.D."/>
            <person name="Liao X.Y."/>
            <person name="Jiang Y.T."/>
            <person name="Yu X."/>
            <person name="Hao Y."/>
            <person name="Huang J."/>
            <person name="Zhao X.W."/>
            <person name="Ke S."/>
            <person name="Chen Y.Y."/>
            <person name="Wu W.L."/>
            <person name="Hsu J.L."/>
            <person name="Lin Y.F."/>
            <person name="Huang M.D."/>
            <person name="Li C.Y."/>
            <person name="Huang L."/>
            <person name="Wang Z.W."/>
            <person name="Zhao X."/>
            <person name="Zhong W.Y."/>
            <person name="Peng D.H."/>
            <person name="Ahmad S."/>
            <person name="Lan S."/>
            <person name="Zhang J.S."/>
            <person name="Tsai W.C."/>
            <person name="Van de Peer Y."/>
            <person name="Liu Z.J."/>
        </authorList>
    </citation>
    <scope>NUCLEOTIDE SEQUENCE</scope>
    <source>
        <strain evidence="2">SCP</strain>
    </source>
</reference>
<dbReference type="Pfam" id="PF00646">
    <property type="entry name" value="F-box"/>
    <property type="match status" value="1"/>
</dbReference>
<proteinExistence type="predicted"/>
<dbReference type="SMART" id="SM00256">
    <property type="entry name" value="FBOX"/>
    <property type="match status" value="1"/>
</dbReference>
<comment type="caution">
    <text evidence="2">The sequence shown here is derived from an EMBL/GenBank/DDBJ whole genome shotgun (WGS) entry which is preliminary data.</text>
</comment>
<dbReference type="Proteomes" id="UP001179952">
    <property type="component" value="Unassembled WGS sequence"/>
</dbReference>
<evidence type="ECO:0000313" key="3">
    <source>
        <dbReference type="Proteomes" id="UP001179952"/>
    </source>
</evidence>
<dbReference type="CDD" id="cd22160">
    <property type="entry name" value="F-box_AtFBL13-like"/>
    <property type="match status" value="1"/>
</dbReference>
<feature type="domain" description="F-box" evidence="1">
    <location>
        <begin position="2"/>
        <end position="48"/>
    </location>
</feature>
<keyword evidence="3" id="KW-1185">Reference proteome</keyword>
<dbReference type="InterPro" id="IPR053781">
    <property type="entry name" value="F-box_AtFBL13-like"/>
</dbReference>
<dbReference type="InterPro" id="IPR032675">
    <property type="entry name" value="LRR_dom_sf"/>
</dbReference>
<dbReference type="AlphaFoldDB" id="A0AAV9BEX6"/>
<dbReference type="InterPro" id="IPR036047">
    <property type="entry name" value="F-box-like_dom_sf"/>
</dbReference>
<dbReference type="InterPro" id="IPR055411">
    <property type="entry name" value="LRR_FXL15/At3g58940/PEG3-like"/>
</dbReference>
<dbReference type="PANTHER" id="PTHR31639">
    <property type="entry name" value="F-BOX PROTEIN-LIKE"/>
    <property type="match status" value="1"/>
</dbReference>
<dbReference type="SUPFAM" id="SSF81383">
    <property type="entry name" value="F-box domain"/>
    <property type="match status" value="1"/>
</dbReference>
<evidence type="ECO:0000313" key="2">
    <source>
        <dbReference type="EMBL" id="KAK1274990.1"/>
    </source>
</evidence>
<organism evidence="2 3">
    <name type="scientific">Acorus gramineus</name>
    <name type="common">Dwarf sweet flag</name>
    <dbReference type="NCBI Taxonomy" id="55184"/>
    <lineage>
        <taxon>Eukaryota</taxon>
        <taxon>Viridiplantae</taxon>
        <taxon>Streptophyta</taxon>
        <taxon>Embryophyta</taxon>
        <taxon>Tracheophyta</taxon>
        <taxon>Spermatophyta</taxon>
        <taxon>Magnoliopsida</taxon>
        <taxon>Liliopsida</taxon>
        <taxon>Acoraceae</taxon>
        <taxon>Acorus</taxon>
    </lineage>
</organism>
<name>A0AAV9BEX6_ACOGR</name>
<evidence type="ECO:0000259" key="1">
    <source>
        <dbReference type="PROSITE" id="PS50181"/>
    </source>
</evidence>
<protein>
    <submittedName>
        <fullName evidence="2">F-box/FBD/LRR-repeat protein</fullName>
    </submittedName>
</protein>
<dbReference type="SUPFAM" id="SSF52047">
    <property type="entry name" value="RNI-like"/>
    <property type="match status" value="1"/>
</dbReference>
<dbReference type="EMBL" id="JAUJYN010000003">
    <property type="protein sequence ID" value="KAK1274990.1"/>
    <property type="molecule type" value="Genomic_DNA"/>
</dbReference>